<evidence type="ECO:0000256" key="4">
    <source>
        <dbReference type="ARBA" id="ARBA00022692"/>
    </source>
</evidence>
<feature type="transmembrane region" description="Helical" evidence="7">
    <location>
        <begin position="323"/>
        <end position="343"/>
    </location>
</feature>
<organism evidence="8 9">
    <name type="scientific">Nocardioides marinus</name>
    <dbReference type="NCBI Taxonomy" id="374514"/>
    <lineage>
        <taxon>Bacteria</taxon>
        <taxon>Bacillati</taxon>
        <taxon>Actinomycetota</taxon>
        <taxon>Actinomycetes</taxon>
        <taxon>Propionibacteriales</taxon>
        <taxon>Nocardioidaceae</taxon>
        <taxon>Nocardioides</taxon>
    </lineage>
</organism>
<evidence type="ECO:0000256" key="1">
    <source>
        <dbReference type="ARBA" id="ARBA00004651"/>
    </source>
</evidence>
<evidence type="ECO:0000256" key="3">
    <source>
        <dbReference type="ARBA" id="ARBA00022475"/>
    </source>
</evidence>
<dbReference type="RefSeq" id="WP_179532368.1">
    <property type="nucleotide sequence ID" value="NZ_BAAAPP010000017.1"/>
</dbReference>
<feature type="transmembrane region" description="Helical" evidence="7">
    <location>
        <begin position="171"/>
        <end position="194"/>
    </location>
</feature>
<comment type="similarity">
    <text evidence="2">Belongs to the UPF0324 family.</text>
</comment>
<dbReference type="InterPro" id="IPR018383">
    <property type="entry name" value="UPF0324_pro"/>
</dbReference>
<keyword evidence="9" id="KW-1185">Reference proteome</keyword>
<name>A0A7Y9YGF5_9ACTN</name>
<keyword evidence="6 7" id="KW-0472">Membrane</keyword>
<dbReference type="Pfam" id="PF03601">
    <property type="entry name" value="Cons_hypoth698"/>
    <property type="match status" value="1"/>
</dbReference>
<evidence type="ECO:0000256" key="6">
    <source>
        <dbReference type="ARBA" id="ARBA00023136"/>
    </source>
</evidence>
<dbReference type="Proteomes" id="UP000537326">
    <property type="component" value="Unassembled WGS sequence"/>
</dbReference>
<dbReference type="GO" id="GO:0005886">
    <property type="term" value="C:plasma membrane"/>
    <property type="evidence" value="ECO:0007669"/>
    <property type="project" value="UniProtKB-SubCell"/>
</dbReference>
<comment type="caution">
    <text evidence="8">The sequence shown here is derived from an EMBL/GenBank/DDBJ whole genome shotgun (WGS) entry which is preliminary data.</text>
</comment>
<keyword evidence="5 7" id="KW-1133">Transmembrane helix</keyword>
<sequence>MPTDLAVRPGTAGNQAPPVPPGVRAGLSLAAGLGLVAVVVHTLVPGVPTTLVAVLLGAVVAVSGALEGRRGALVAPGLHVASRRVLRIGVALLGLQVALTEVLALGWPVLAVVLLVVTGGIAGTLALGRVLGLRGELVVLVAAGFSICGAAAVAAVAGVRRSRDADTAAAVSLVVLCGSVVMVGLPVLALLAGLDPVAAGAWSGASTHEVGQVVVAGGLAGGGTALSLAVLVKLGRVLLLAPVVAVLGWRARSAGAAAGERAPVVPGFVVVFVLLAVVRTWVPLPEGLLALAGLVQDVTLAVAMAALGCALRPRVLGAVGGRGLALAACSTGLVVLLGAPVVLAL</sequence>
<evidence type="ECO:0000256" key="2">
    <source>
        <dbReference type="ARBA" id="ARBA00007977"/>
    </source>
</evidence>
<proteinExistence type="inferred from homology"/>
<comment type="subcellular location">
    <subcellularLocation>
        <location evidence="1">Cell membrane</location>
        <topology evidence="1">Multi-pass membrane protein</topology>
    </subcellularLocation>
</comment>
<evidence type="ECO:0000313" key="8">
    <source>
        <dbReference type="EMBL" id="NYI11713.1"/>
    </source>
</evidence>
<evidence type="ECO:0000256" key="5">
    <source>
        <dbReference type="ARBA" id="ARBA00022989"/>
    </source>
</evidence>
<keyword evidence="3" id="KW-1003">Cell membrane</keyword>
<gene>
    <name evidence="8" type="ORF">BKA05_003228</name>
</gene>
<feature type="transmembrane region" description="Helical" evidence="7">
    <location>
        <begin position="137"/>
        <end position="159"/>
    </location>
</feature>
<reference evidence="8 9" key="1">
    <citation type="submission" date="2020-07" db="EMBL/GenBank/DDBJ databases">
        <title>Sequencing the genomes of 1000 actinobacteria strains.</title>
        <authorList>
            <person name="Klenk H.-P."/>
        </authorList>
    </citation>
    <scope>NUCLEOTIDE SEQUENCE [LARGE SCALE GENOMIC DNA]</scope>
    <source>
        <strain evidence="8 9">DSM 18248</strain>
    </source>
</reference>
<dbReference type="AlphaFoldDB" id="A0A7Y9YGF5"/>
<evidence type="ECO:0000256" key="7">
    <source>
        <dbReference type="SAM" id="Phobius"/>
    </source>
</evidence>
<dbReference type="PANTHER" id="PTHR30106">
    <property type="entry name" value="INNER MEMBRANE PROTEIN YEIH-RELATED"/>
    <property type="match status" value="1"/>
</dbReference>
<evidence type="ECO:0000313" key="9">
    <source>
        <dbReference type="Proteomes" id="UP000537326"/>
    </source>
</evidence>
<feature type="transmembrane region" description="Helical" evidence="7">
    <location>
        <begin position="89"/>
        <end position="117"/>
    </location>
</feature>
<accession>A0A7Y9YGF5</accession>
<feature type="transmembrane region" description="Helical" evidence="7">
    <location>
        <begin position="288"/>
        <end position="311"/>
    </location>
</feature>
<dbReference type="PANTHER" id="PTHR30106:SF2">
    <property type="entry name" value="UPF0324 INNER MEMBRANE PROTEIN YEIH"/>
    <property type="match status" value="1"/>
</dbReference>
<feature type="transmembrane region" description="Helical" evidence="7">
    <location>
        <begin position="225"/>
        <end position="249"/>
    </location>
</feature>
<feature type="transmembrane region" description="Helical" evidence="7">
    <location>
        <begin position="261"/>
        <end position="282"/>
    </location>
</feature>
<dbReference type="EMBL" id="JACBZI010000001">
    <property type="protein sequence ID" value="NYI11713.1"/>
    <property type="molecule type" value="Genomic_DNA"/>
</dbReference>
<protein>
    <submittedName>
        <fullName evidence="8">Putative integral membrane protein (TIGR00698 family)</fullName>
    </submittedName>
</protein>
<keyword evidence="4 7" id="KW-0812">Transmembrane</keyword>